<dbReference type="AlphaFoldDB" id="A0A316GC74"/>
<feature type="transmembrane region" description="Helical" evidence="7">
    <location>
        <begin position="103"/>
        <end position="124"/>
    </location>
</feature>
<dbReference type="Proteomes" id="UP000245390">
    <property type="component" value="Unassembled WGS sequence"/>
</dbReference>
<feature type="transmembrane region" description="Helical" evidence="7">
    <location>
        <begin position="180"/>
        <end position="199"/>
    </location>
</feature>
<dbReference type="RefSeq" id="WP_109758194.1">
    <property type="nucleotide sequence ID" value="NZ_CP034588.1"/>
</dbReference>
<feature type="transmembrane region" description="Helical" evidence="7">
    <location>
        <begin position="238"/>
        <end position="263"/>
    </location>
</feature>
<keyword evidence="10" id="KW-1185">Reference proteome</keyword>
<evidence type="ECO:0000256" key="1">
    <source>
        <dbReference type="ARBA" id="ARBA00004651"/>
    </source>
</evidence>
<dbReference type="CDD" id="cd06261">
    <property type="entry name" value="TM_PBP2"/>
    <property type="match status" value="1"/>
</dbReference>
<dbReference type="GO" id="GO:0005886">
    <property type="term" value="C:plasma membrane"/>
    <property type="evidence" value="ECO:0007669"/>
    <property type="project" value="UniProtKB-SubCell"/>
</dbReference>
<evidence type="ECO:0000256" key="6">
    <source>
        <dbReference type="ARBA" id="ARBA00023136"/>
    </source>
</evidence>
<gene>
    <name evidence="9" type="ORF">C8D95_102241</name>
</gene>
<feature type="transmembrane region" description="Helical" evidence="7">
    <location>
        <begin position="136"/>
        <end position="160"/>
    </location>
</feature>
<name>A0A316GC74_9RHOB</name>
<keyword evidence="2 7" id="KW-0813">Transport</keyword>
<dbReference type="Pfam" id="PF19300">
    <property type="entry name" value="BPD_transp_1_N"/>
    <property type="match status" value="1"/>
</dbReference>
<evidence type="ECO:0000256" key="7">
    <source>
        <dbReference type="RuleBase" id="RU363032"/>
    </source>
</evidence>
<dbReference type="PANTHER" id="PTHR43163:SF6">
    <property type="entry name" value="DIPEPTIDE TRANSPORT SYSTEM PERMEASE PROTEIN DPPB-RELATED"/>
    <property type="match status" value="1"/>
</dbReference>
<dbReference type="Pfam" id="PF00528">
    <property type="entry name" value="BPD_transp_1"/>
    <property type="match status" value="1"/>
</dbReference>
<proteinExistence type="inferred from homology"/>
<evidence type="ECO:0000256" key="4">
    <source>
        <dbReference type="ARBA" id="ARBA00022692"/>
    </source>
</evidence>
<keyword evidence="5 7" id="KW-1133">Transmembrane helix</keyword>
<dbReference type="OrthoDB" id="7825509at2"/>
<dbReference type="SUPFAM" id="SSF161098">
    <property type="entry name" value="MetI-like"/>
    <property type="match status" value="1"/>
</dbReference>
<dbReference type="Gene3D" id="1.10.3720.10">
    <property type="entry name" value="MetI-like"/>
    <property type="match status" value="1"/>
</dbReference>
<dbReference type="KEGG" id="salo:EF888_12965"/>
<sequence length="316" mass="34811">MRNFYVRRVLTALVVLFIVSVISFFIAFVLPGDTATAMLGEEGGLDPERYAYLREQLGLNKPLVVRYFEWVGGVLTGDFGVSLRTNEPIGPALLRRLGPTMQLAMMAMVFAVCVAIPVGVVAAVNSRTWVDTAGTLLALTGIAIPAFWLGIMLMLFFAVWLKWLPPSGYVPIWENPLESIRLMIMPAIALASGLMGVIIRQVRAAMLDVLTEDFITAARSKGITERQVILRHGLRNSLLPVVTIIGLQMGHVMAGAAALEVVFSIPGLGRLAVDSIFFRDFTMIQAIMLLFAFIVLLSSFVTDMVYARLDPRIRYD</sequence>
<reference evidence="9 10" key="1">
    <citation type="submission" date="2018-05" db="EMBL/GenBank/DDBJ databases">
        <title>Genomic Encyclopedia of Type Strains, Phase IV (KMG-IV): sequencing the most valuable type-strain genomes for metagenomic binning, comparative biology and taxonomic classification.</title>
        <authorList>
            <person name="Goeker M."/>
        </authorList>
    </citation>
    <scope>NUCLEOTIDE SEQUENCE [LARGE SCALE GENOMIC DNA]</scope>
    <source>
        <strain evidence="9 10">DSM 103371</strain>
    </source>
</reference>
<feature type="domain" description="ABC transmembrane type-1" evidence="8">
    <location>
        <begin position="97"/>
        <end position="302"/>
    </location>
</feature>
<dbReference type="InterPro" id="IPR035906">
    <property type="entry name" value="MetI-like_sf"/>
</dbReference>
<feature type="transmembrane region" description="Helical" evidence="7">
    <location>
        <begin position="9"/>
        <end position="30"/>
    </location>
</feature>
<dbReference type="EMBL" id="QGGV01000002">
    <property type="protein sequence ID" value="PWK57596.1"/>
    <property type="molecule type" value="Genomic_DNA"/>
</dbReference>
<keyword evidence="6 7" id="KW-0472">Membrane</keyword>
<dbReference type="PANTHER" id="PTHR43163">
    <property type="entry name" value="DIPEPTIDE TRANSPORT SYSTEM PERMEASE PROTEIN DPPB-RELATED"/>
    <property type="match status" value="1"/>
</dbReference>
<dbReference type="InterPro" id="IPR045621">
    <property type="entry name" value="BPD_transp_1_N"/>
</dbReference>
<evidence type="ECO:0000256" key="3">
    <source>
        <dbReference type="ARBA" id="ARBA00022475"/>
    </source>
</evidence>
<evidence type="ECO:0000256" key="2">
    <source>
        <dbReference type="ARBA" id="ARBA00022448"/>
    </source>
</evidence>
<comment type="caution">
    <text evidence="9">The sequence shown here is derived from an EMBL/GenBank/DDBJ whole genome shotgun (WGS) entry which is preliminary data.</text>
</comment>
<evidence type="ECO:0000259" key="8">
    <source>
        <dbReference type="PROSITE" id="PS50928"/>
    </source>
</evidence>
<organism evidence="9 10">
    <name type="scientific">Silicimonas algicola</name>
    <dbReference type="NCBI Taxonomy" id="1826607"/>
    <lineage>
        <taxon>Bacteria</taxon>
        <taxon>Pseudomonadati</taxon>
        <taxon>Pseudomonadota</taxon>
        <taxon>Alphaproteobacteria</taxon>
        <taxon>Rhodobacterales</taxon>
        <taxon>Paracoccaceae</taxon>
    </lineage>
</organism>
<dbReference type="PROSITE" id="PS50928">
    <property type="entry name" value="ABC_TM1"/>
    <property type="match status" value="1"/>
</dbReference>
<keyword evidence="3" id="KW-1003">Cell membrane</keyword>
<dbReference type="GO" id="GO:0055085">
    <property type="term" value="P:transmembrane transport"/>
    <property type="evidence" value="ECO:0007669"/>
    <property type="project" value="InterPro"/>
</dbReference>
<accession>A0A316GC74</accession>
<evidence type="ECO:0000256" key="5">
    <source>
        <dbReference type="ARBA" id="ARBA00022989"/>
    </source>
</evidence>
<protein>
    <submittedName>
        <fullName evidence="9">Peptide/nickel transport system permease protein</fullName>
    </submittedName>
</protein>
<keyword evidence="4 7" id="KW-0812">Transmembrane</keyword>
<dbReference type="InterPro" id="IPR000515">
    <property type="entry name" value="MetI-like"/>
</dbReference>
<comment type="subcellular location">
    <subcellularLocation>
        <location evidence="1 7">Cell membrane</location>
        <topology evidence="1 7">Multi-pass membrane protein</topology>
    </subcellularLocation>
</comment>
<evidence type="ECO:0000313" key="10">
    <source>
        <dbReference type="Proteomes" id="UP000245390"/>
    </source>
</evidence>
<feature type="transmembrane region" description="Helical" evidence="7">
    <location>
        <begin position="283"/>
        <end position="306"/>
    </location>
</feature>
<comment type="similarity">
    <text evidence="7">Belongs to the binding-protein-dependent transport system permease family.</text>
</comment>
<evidence type="ECO:0000313" key="9">
    <source>
        <dbReference type="EMBL" id="PWK57596.1"/>
    </source>
</evidence>